<reference evidence="1 2" key="1">
    <citation type="submission" date="2017-05" db="EMBL/GenBank/DDBJ databases">
        <title>Streptomyces alboflavus Genome sequencing and assembly.</title>
        <authorList>
            <person name="Wang Y."/>
            <person name="Du B."/>
            <person name="Ding Y."/>
            <person name="Liu H."/>
            <person name="Hou Q."/>
            <person name="Liu K."/>
            <person name="Wang C."/>
            <person name="Yao L."/>
        </authorList>
    </citation>
    <scope>NUCLEOTIDE SEQUENCE [LARGE SCALE GENOMIC DNA]</scope>
    <source>
        <strain evidence="1 2">MDJK44</strain>
    </source>
</reference>
<dbReference type="RefSeq" id="WP_237306750.1">
    <property type="nucleotide sequence ID" value="NZ_CP021748.1"/>
</dbReference>
<keyword evidence="2" id="KW-1185">Reference proteome</keyword>
<dbReference type="GO" id="GO:0003677">
    <property type="term" value="F:DNA binding"/>
    <property type="evidence" value="ECO:0007669"/>
    <property type="project" value="UniProtKB-KW"/>
</dbReference>
<dbReference type="Proteomes" id="UP000195880">
    <property type="component" value="Chromosome"/>
</dbReference>
<evidence type="ECO:0000313" key="1">
    <source>
        <dbReference type="EMBL" id="ARX80636.1"/>
    </source>
</evidence>
<gene>
    <name evidence="1" type="ORF">SMD44_00034</name>
</gene>
<evidence type="ECO:0000313" key="2">
    <source>
        <dbReference type="Proteomes" id="UP000195880"/>
    </source>
</evidence>
<dbReference type="EMBL" id="CP021748">
    <property type="protein sequence ID" value="ARX80636.1"/>
    <property type="molecule type" value="Genomic_DNA"/>
</dbReference>
<accession>A0A1Z1W2J5</accession>
<keyword evidence="1" id="KW-0238">DNA-binding</keyword>
<dbReference type="KEGG" id="salf:SMD44_00034"/>
<name>A0A1Z1W2J5_9ACTN</name>
<organism evidence="1 2">
    <name type="scientific">Streptomyces alboflavus</name>
    <dbReference type="NCBI Taxonomy" id="67267"/>
    <lineage>
        <taxon>Bacteria</taxon>
        <taxon>Bacillati</taxon>
        <taxon>Actinomycetota</taxon>
        <taxon>Actinomycetes</taxon>
        <taxon>Kitasatosporales</taxon>
        <taxon>Streptomycetaceae</taxon>
        <taxon>Streptomyces</taxon>
    </lineage>
</organism>
<protein>
    <submittedName>
        <fullName evidence="1">DNA-binding protein</fullName>
    </submittedName>
</protein>
<dbReference type="AlphaFoldDB" id="A0A1Z1W2J5"/>
<sequence length="49" mass="5926">MFSLAYAVVARWWEGAYRWEQEETWPRRLHQVADGNAGADLKWWWGGMR</sequence>
<proteinExistence type="predicted"/>